<dbReference type="Pfam" id="PF09834">
    <property type="entry name" value="DUF2061"/>
    <property type="match status" value="2"/>
</dbReference>
<evidence type="ECO:0000313" key="3">
    <source>
        <dbReference type="EMBL" id="KAL1500538.1"/>
    </source>
</evidence>
<evidence type="ECO:0000313" key="4">
    <source>
        <dbReference type="Proteomes" id="UP001515480"/>
    </source>
</evidence>
<feature type="signal peptide" evidence="1">
    <location>
        <begin position="1"/>
        <end position="17"/>
    </location>
</feature>
<proteinExistence type="predicted"/>
<accession>A0AB34IKT7</accession>
<protein>
    <recommendedName>
        <fullName evidence="2">DUF2061 domain-containing protein</fullName>
    </recommendedName>
</protein>
<comment type="caution">
    <text evidence="3">The sequence shown here is derived from an EMBL/GenBank/DDBJ whole genome shotgun (WGS) entry which is preliminary data.</text>
</comment>
<feature type="domain" description="DUF2061" evidence="2">
    <location>
        <begin position="72"/>
        <end position="123"/>
    </location>
</feature>
<reference evidence="3 4" key="1">
    <citation type="journal article" date="2024" name="Science">
        <title>Giant polyketide synthase enzymes in the biosynthesis of giant marine polyether toxins.</title>
        <authorList>
            <person name="Fallon T.R."/>
            <person name="Shende V.V."/>
            <person name="Wierzbicki I.H."/>
            <person name="Pendleton A.L."/>
            <person name="Watervoot N.F."/>
            <person name="Auber R.P."/>
            <person name="Gonzalez D.J."/>
            <person name="Wisecaver J.H."/>
            <person name="Moore B.S."/>
        </authorList>
    </citation>
    <scope>NUCLEOTIDE SEQUENCE [LARGE SCALE GENOMIC DNA]</scope>
    <source>
        <strain evidence="3 4">12B1</strain>
    </source>
</reference>
<feature type="chain" id="PRO_5044186540" description="DUF2061 domain-containing protein" evidence="1">
    <location>
        <begin position="18"/>
        <end position="205"/>
    </location>
</feature>
<evidence type="ECO:0000259" key="2">
    <source>
        <dbReference type="Pfam" id="PF09834"/>
    </source>
</evidence>
<sequence>MKFRLLALLAAIVDVDAFALAAGLAQRQGPVVPLAHYQHAAPRAAVPAAHVRLSPVVMAEAEVVKETATRSLVKAIGWRFTAGVVTAMTSFFFTGSLAMAASIVGWDLCSKSITMFLGERLWNNVDWGKDDSGDTQKRSIVKALAWRAFAATNTLIASIVLTKGKAGVAGKIAGTDSVVKTILFYFYERAWVIVPWGKFKPEDSE</sequence>
<dbReference type="InterPro" id="IPR018638">
    <property type="entry name" value="DUF2061_membrane"/>
</dbReference>
<keyword evidence="1" id="KW-0732">Signal</keyword>
<dbReference type="EMBL" id="JBGBPQ010000023">
    <property type="protein sequence ID" value="KAL1500538.1"/>
    <property type="molecule type" value="Genomic_DNA"/>
</dbReference>
<gene>
    <name evidence="3" type="ORF">AB1Y20_013194</name>
</gene>
<feature type="domain" description="DUF2061" evidence="2">
    <location>
        <begin position="140"/>
        <end position="191"/>
    </location>
</feature>
<name>A0AB34IKT7_PRYPA</name>
<dbReference type="Proteomes" id="UP001515480">
    <property type="component" value="Unassembled WGS sequence"/>
</dbReference>
<evidence type="ECO:0000256" key="1">
    <source>
        <dbReference type="SAM" id="SignalP"/>
    </source>
</evidence>
<dbReference type="AlphaFoldDB" id="A0AB34IKT7"/>
<organism evidence="3 4">
    <name type="scientific">Prymnesium parvum</name>
    <name type="common">Toxic golden alga</name>
    <dbReference type="NCBI Taxonomy" id="97485"/>
    <lineage>
        <taxon>Eukaryota</taxon>
        <taxon>Haptista</taxon>
        <taxon>Haptophyta</taxon>
        <taxon>Prymnesiophyceae</taxon>
        <taxon>Prymnesiales</taxon>
        <taxon>Prymnesiaceae</taxon>
        <taxon>Prymnesium</taxon>
    </lineage>
</organism>
<keyword evidence="4" id="KW-1185">Reference proteome</keyword>